<accession>B4D8C7</accession>
<feature type="transmembrane region" description="Helical" evidence="1">
    <location>
        <begin position="169"/>
        <end position="191"/>
    </location>
</feature>
<keyword evidence="1" id="KW-0812">Transmembrane</keyword>
<dbReference type="STRING" id="497964.CfE428DRAFT_5167"/>
<feature type="transmembrane region" description="Helical" evidence="1">
    <location>
        <begin position="6"/>
        <end position="27"/>
    </location>
</feature>
<dbReference type="Proteomes" id="UP000005824">
    <property type="component" value="Unassembled WGS sequence"/>
</dbReference>
<gene>
    <name evidence="2" type="ORF">CfE428DRAFT_5167</name>
</gene>
<evidence type="ECO:0000313" key="3">
    <source>
        <dbReference type="Proteomes" id="UP000005824"/>
    </source>
</evidence>
<dbReference type="AlphaFoldDB" id="B4D8C7"/>
<keyword evidence="3" id="KW-1185">Reference proteome</keyword>
<organism evidence="2 3">
    <name type="scientific">Chthoniobacter flavus Ellin428</name>
    <dbReference type="NCBI Taxonomy" id="497964"/>
    <lineage>
        <taxon>Bacteria</taxon>
        <taxon>Pseudomonadati</taxon>
        <taxon>Verrucomicrobiota</taxon>
        <taxon>Spartobacteria</taxon>
        <taxon>Chthoniobacterales</taxon>
        <taxon>Chthoniobacteraceae</taxon>
        <taxon>Chthoniobacter</taxon>
    </lineage>
</organism>
<proteinExistence type="predicted"/>
<keyword evidence="1" id="KW-0472">Membrane</keyword>
<evidence type="ECO:0000256" key="1">
    <source>
        <dbReference type="SAM" id="Phobius"/>
    </source>
</evidence>
<feature type="transmembrane region" description="Helical" evidence="1">
    <location>
        <begin position="242"/>
        <end position="267"/>
    </location>
</feature>
<evidence type="ECO:0000313" key="2">
    <source>
        <dbReference type="EMBL" id="EDY17320.1"/>
    </source>
</evidence>
<dbReference type="PROSITE" id="PS51257">
    <property type="entry name" value="PROKAR_LIPOPROTEIN"/>
    <property type="match status" value="1"/>
</dbReference>
<feature type="transmembrane region" description="Helical" evidence="1">
    <location>
        <begin position="76"/>
        <end position="98"/>
    </location>
</feature>
<protein>
    <submittedName>
        <fullName evidence="2">Uncharacterized protein</fullName>
    </submittedName>
</protein>
<reference evidence="2 3" key="1">
    <citation type="journal article" date="2011" name="J. Bacteriol.">
        <title>Genome sequence of Chthoniobacter flavus Ellin428, an aerobic heterotrophic soil bacterium.</title>
        <authorList>
            <person name="Kant R."/>
            <person name="van Passel M.W."/>
            <person name="Palva A."/>
            <person name="Lucas S."/>
            <person name="Lapidus A."/>
            <person name="Glavina Del Rio T."/>
            <person name="Dalin E."/>
            <person name="Tice H."/>
            <person name="Bruce D."/>
            <person name="Goodwin L."/>
            <person name="Pitluck S."/>
            <person name="Larimer F.W."/>
            <person name="Land M.L."/>
            <person name="Hauser L."/>
            <person name="Sangwan P."/>
            <person name="de Vos W.M."/>
            <person name="Janssen P.H."/>
            <person name="Smidt H."/>
        </authorList>
    </citation>
    <scope>NUCLEOTIDE SEQUENCE [LARGE SCALE GENOMIC DNA]</scope>
    <source>
        <strain evidence="2 3">Ellin428</strain>
    </source>
</reference>
<dbReference type="InParanoid" id="B4D8C7"/>
<feature type="transmembrane region" description="Helical" evidence="1">
    <location>
        <begin position="211"/>
        <end position="230"/>
    </location>
</feature>
<feature type="transmembrane region" description="Helical" evidence="1">
    <location>
        <begin position="118"/>
        <end position="139"/>
    </location>
</feature>
<name>B4D8C7_9BACT</name>
<comment type="caution">
    <text evidence="2">The sequence shown here is derived from an EMBL/GenBank/DDBJ whole genome shotgun (WGS) entry which is preliminary data.</text>
</comment>
<keyword evidence="1" id="KW-1133">Transmembrane helix</keyword>
<dbReference type="EMBL" id="ABVL01000021">
    <property type="protein sequence ID" value="EDY17320.1"/>
    <property type="molecule type" value="Genomic_DNA"/>
</dbReference>
<sequence length="308" mass="33606">MAVRLGWQAVINVAFGVGCFLLAWAVFQRFCEREIEGPGAATRAVASVMVNSMGVRLRGPRVPRPWRDALAWKDFYFLWGGRVGFIIRTLAYGGALAFDGWGVATQGTAFATYSFGVQSFPLMSLAFSIDLSVMAARVFRTELRDQTFSTLAMLPCGVRDIVHRKVWGCFLAAAPGAFCSLGIQILFLAFVPDSTLSGTNMSTHTIWGIQVATSWLGRVFVIVLIAWLSLYMKRGALPAGWFLSFVASTLVSIIAMLILTATSFAFMRGSPVLIVYGLPAITAIVGLFVSWILYVQGVQRLQSLAGEE</sequence>
<feature type="transmembrane region" description="Helical" evidence="1">
    <location>
        <begin position="273"/>
        <end position="294"/>
    </location>
</feature>
<dbReference type="RefSeq" id="WP_006982488.1">
    <property type="nucleotide sequence ID" value="NZ_ABVL01000021.1"/>
</dbReference>